<gene>
    <name evidence="3" type="ORF">GCM10010971_12230</name>
</gene>
<dbReference type="InterPro" id="IPR050708">
    <property type="entry name" value="T6SS_VgrG/RHS"/>
</dbReference>
<evidence type="ECO:0000256" key="1">
    <source>
        <dbReference type="ARBA" id="ARBA00022737"/>
    </source>
</evidence>
<organism evidence="3 4">
    <name type="scientific">Silvimonas amylolytica</name>
    <dbReference type="NCBI Taxonomy" id="449663"/>
    <lineage>
        <taxon>Bacteria</taxon>
        <taxon>Pseudomonadati</taxon>
        <taxon>Pseudomonadota</taxon>
        <taxon>Betaproteobacteria</taxon>
        <taxon>Neisseriales</taxon>
        <taxon>Chitinibacteraceae</taxon>
        <taxon>Silvimonas</taxon>
    </lineage>
</organism>
<accession>A0ABQ2PJG6</accession>
<dbReference type="PANTHER" id="PTHR32305">
    <property type="match status" value="1"/>
</dbReference>
<proteinExistence type="predicted"/>
<dbReference type="EMBL" id="BMLY01000001">
    <property type="protein sequence ID" value="GGP25404.1"/>
    <property type="molecule type" value="Genomic_DNA"/>
</dbReference>
<protein>
    <recommendedName>
        <fullName evidence="2">Teneurin-like YD-shell domain-containing protein</fullName>
    </recommendedName>
</protein>
<dbReference type="Pfam" id="PF05593">
    <property type="entry name" value="RHS_repeat"/>
    <property type="match status" value="1"/>
</dbReference>
<keyword evidence="4" id="KW-1185">Reference proteome</keyword>
<dbReference type="Gene3D" id="2.180.10.10">
    <property type="entry name" value="RHS repeat-associated core"/>
    <property type="match status" value="3"/>
</dbReference>
<dbReference type="InterPro" id="IPR006530">
    <property type="entry name" value="YD"/>
</dbReference>
<comment type="caution">
    <text evidence="3">The sequence shown here is derived from an EMBL/GenBank/DDBJ whole genome shotgun (WGS) entry which is preliminary data.</text>
</comment>
<dbReference type="PANTHER" id="PTHR32305:SF15">
    <property type="entry name" value="PROTEIN RHSA-RELATED"/>
    <property type="match status" value="1"/>
</dbReference>
<reference evidence="4" key="1">
    <citation type="journal article" date="2019" name="Int. J. Syst. Evol. Microbiol.">
        <title>The Global Catalogue of Microorganisms (GCM) 10K type strain sequencing project: providing services to taxonomists for standard genome sequencing and annotation.</title>
        <authorList>
            <consortium name="The Broad Institute Genomics Platform"/>
            <consortium name="The Broad Institute Genome Sequencing Center for Infectious Disease"/>
            <person name="Wu L."/>
            <person name="Ma J."/>
        </authorList>
    </citation>
    <scope>NUCLEOTIDE SEQUENCE [LARGE SCALE GENOMIC DNA]</scope>
    <source>
        <strain evidence="4">CGMCC 1.8860</strain>
    </source>
</reference>
<evidence type="ECO:0000259" key="2">
    <source>
        <dbReference type="Pfam" id="PF25023"/>
    </source>
</evidence>
<evidence type="ECO:0000313" key="4">
    <source>
        <dbReference type="Proteomes" id="UP000621859"/>
    </source>
</evidence>
<sequence>MTVNNNGFAVTDGDNTETYDSTGALKQIRARNGRVLTFTYDPLTLALTQVSDNLGHKLSFQSLDAYHVNSVSTGSTSITYSFDAMGRLKAVNYPDASTRQYLYTDNRNGKLLTGIIDENGVQYAAWTYDNQDRAITSSHAGGADLVQLAYTGTADMSSRSTSETDPLGASRTSSFSYVASHSVLTARTQPAGTGSPASNEAFTYDANGNITSHTDFGSRTTTYTYDTARNLETSRTEASGTSQARTISTVWHPTFRLPTQITEPNRVSNFTYDTNGNLLTKSVTAGGKTRTWSYTYNGFGQVLTATDPDSNKTTYTYDASGNPTSLTDAASHVTQYTSYDANGNLLSMTDPNGKVSAFTWDARNRLKTRQDGSDLTTYVYDPVGQLIQVTLPDSSTVTYSYDPAHRLTGISDSRGNSITYTLDAMGNHTREDVSDPAGQLAAAQSQVATSQQTGGVMQ</sequence>
<dbReference type="Pfam" id="PF25023">
    <property type="entry name" value="TEN_YD-shell"/>
    <property type="match status" value="1"/>
</dbReference>
<dbReference type="Proteomes" id="UP000621859">
    <property type="component" value="Unassembled WGS sequence"/>
</dbReference>
<dbReference type="InterPro" id="IPR056823">
    <property type="entry name" value="TEN-like_YD-shell"/>
</dbReference>
<keyword evidence="1" id="KW-0677">Repeat</keyword>
<dbReference type="NCBIfam" id="TIGR01643">
    <property type="entry name" value="YD_repeat_2x"/>
    <property type="match status" value="4"/>
</dbReference>
<dbReference type="InterPro" id="IPR031325">
    <property type="entry name" value="RHS_repeat"/>
</dbReference>
<evidence type="ECO:0000313" key="3">
    <source>
        <dbReference type="EMBL" id="GGP25404.1"/>
    </source>
</evidence>
<feature type="domain" description="Teneurin-like YD-shell" evidence="2">
    <location>
        <begin position="269"/>
        <end position="420"/>
    </location>
</feature>
<name>A0ABQ2PJG6_9NEIS</name>